<evidence type="ECO:0000256" key="1">
    <source>
        <dbReference type="SAM" id="MobiDB-lite"/>
    </source>
</evidence>
<proteinExistence type="predicted"/>
<evidence type="ECO:0000313" key="3">
    <source>
        <dbReference type="EMBL" id="CAD2220194.1"/>
    </source>
</evidence>
<dbReference type="AlphaFoldDB" id="A0A7G2CMM5"/>
<organism evidence="3 4">
    <name type="scientific">Angomonas deanei</name>
    <dbReference type="NCBI Taxonomy" id="59799"/>
    <lineage>
        <taxon>Eukaryota</taxon>
        <taxon>Discoba</taxon>
        <taxon>Euglenozoa</taxon>
        <taxon>Kinetoplastea</taxon>
        <taxon>Metakinetoplastina</taxon>
        <taxon>Trypanosomatida</taxon>
        <taxon>Trypanosomatidae</taxon>
        <taxon>Strigomonadinae</taxon>
        <taxon>Angomonas</taxon>
    </lineage>
</organism>
<evidence type="ECO:0000313" key="4">
    <source>
        <dbReference type="Proteomes" id="UP000515908"/>
    </source>
</evidence>
<feature type="transmembrane region" description="Helical" evidence="2">
    <location>
        <begin position="399"/>
        <end position="422"/>
    </location>
</feature>
<feature type="region of interest" description="Disordered" evidence="1">
    <location>
        <begin position="221"/>
        <end position="250"/>
    </location>
</feature>
<feature type="compositionally biased region" description="Polar residues" evidence="1">
    <location>
        <begin position="238"/>
        <end position="249"/>
    </location>
</feature>
<keyword evidence="2" id="KW-0812">Transmembrane</keyword>
<gene>
    <name evidence="3" type="ORF">ADEAN_000770900</name>
</gene>
<sequence>MSEEAVVSFLNLTVKEKTLLQTVVTRNPLLLNQTLRAQTIGLLHNYTNTNVFDVLRRSVQDRLLAGESAVVCVSLDGEHYFSPDYYDAFGAADPSSEKNASVPLYLKTDPVLTSRTPEEEDSLRYRVGNYYARDMSVLIPLLVRVVETTADSGSSSEASGVTINQTSLMTLNLTDAAMEQFVVAVQTAVGLPNTSNVLLAQLQPTADVDAPTAEDVETLQKLSQEPSLLGEEEPTLYGSHSESKPTGSPATPLKLKTYVLTLSVATDVLLADSTLLNASEILYRATNLIRNNTYNGPLLQELIHHHNTVVSPYKTVVAPLSSSFYFSNGAALSSAMFNTTTGAFMPSSATTTLTQTLFTKFYDTPAERASRVNFFAINSDSVNAEPVPDDPNNDTSSKLSWWTIPLLLIVPICVILGTYFVYKKYFKKPKEGEEAQEVTVTVTPEEETA</sequence>
<dbReference type="VEuPathDB" id="TriTrypDB:ADEAN_000770900"/>
<dbReference type="Proteomes" id="UP000515908">
    <property type="component" value="Chromosome 16"/>
</dbReference>
<keyword evidence="2" id="KW-1133">Transmembrane helix</keyword>
<accession>A0A7G2CMM5</accession>
<reference evidence="3 4" key="1">
    <citation type="submission" date="2020-08" db="EMBL/GenBank/DDBJ databases">
        <authorList>
            <person name="Newling K."/>
            <person name="Davey J."/>
            <person name="Forrester S."/>
        </authorList>
    </citation>
    <scope>NUCLEOTIDE SEQUENCE [LARGE SCALE GENOMIC DNA]</scope>
    <source>
        <strain evidence="4">Crithidia deanei Carvalho (ATCC PRA-265)</strain>
    </source>
</reference>
<name>A0A7G2CMM5_9TRYP</name>
<evidence type="ECO:0000256" key="2">
    <source>
        <dbReference type="SAM" id="Phobius"/>
    </source>
</evidence>
<protein>
    <submittedName>
        <fullName evidence="3">Uncharacterized protein</fullName>
    </submittedName>
</protein>
<keyword evidence="4" id="KW-1185">Reference proteome</keyword>
<keyword evidence="2" id="KW-0472">Membrane</keyword>
<dbReference type="EMBL" id="LR877160">
    <property type="protein sequence ID" value="CAD2220194.1"/>
    <property type="molecule type" value="Genomic_DNA"/>
</dbReference>